<dbReference type="EMBL" id="JXTB01000006">
    <property type="protein sequence ID" value="PON79067.1"/>
    <property type="molecule type" value="Genomic_DNA"/>
</dbReference>
<sequence>MVRRLEVVKEKVNEVRDEFHRELEAMKGDLQKQSTLEHRMASIFDKLAILDKMDHLLHTLEIGSIVKN</sequence>
<evidence type="ECO:0000313" key="2">
    <source>
        <dbReference type="Proteomes" id="UP000237105"/>
    </source>
</evidence>
<comment type="caution">
    <text evidence="1">The sequence shown here is derived from an EMBL/GenBank/DDBJ whole genome shotgun (WGS) entry which is preliminary data.</text>
</comment>
<proteinExistence type="predicted"/>
<protein>
    <submittedName>
        <fullName evidence="1">Uncharacterized protein</fullName>
    </submittedName>
</protein>
<dbReference type="Proteomes" id="UP000237105">
    <property type="component" value="Unassembled WGS sequence"/>
</dbReference>
<keyword evidence="2" id="KW-1185">Reference proteome</keyword>
<dbReference type="OrthoDB" id="10547626at2759"/>
<organism evidence="1 2">
    <name type="scientific">Parasponia andersonii</name>
    <name type="common">Sponia andersonii</name>
    <dbReference type="NCBI Taxonomy" id="3476"/>
    <lineage>
        <taxon>Eukaryota</taxon>
        <taxon>Viridiplantae</taxon>
        <taxon>Streptophyta</taxon>
        <taxon>Embryophyta</taxon>
        <taxon>Tracheophyta</taxon>
        <taxon>Spermatophyta</taxon>
        <taxon>Magnoliopsida</taxon>
        <taxon>eudicotyledons</taxon>
        <taxon>Gunneridae</taxon>
        <taxon>Pentapetalae</taxon>
        <taxon>rosids</taxon>
        <taxon>fabids</taxon>
        <taxon>Rosales</taxon>
        <taxon>Cannabaceae</taxon>
        <taxon>Parasponia</taxon>
    </lineage>
</organism>
<accession>A0A2P5E0L7</accession>
<evidence type="ECO:0000313" key="1">
    <source>
        <dbReference type="EMBL" id="PON79067.1"/>
    </source>
</evidence>
<gene>
    <name evidence="1" type="ORF">PanWU01x14_015680</name>
</gene>
<dbReference type="AlphaFoldDB" id="A0A2P5E0L7"/>
<reference evidence="2" key="1">
    <citation type="submission" date="2016-06" db="EMBL/GenBank/DDBJ databases">
        <title>Parallel loss of symbiosis genes in relatives of nitrogen-fixing non-legume Parasponia.</title>
        <authorList>
            <person name="Van Velzen R."/>
            <person name="Holmer R."/>
            <person name="Bu F."/>
            <person name="Rutten L."/>
            <person name="Van Zeijl A."/>
            <person name="Liu W."/>
            <person name="Santuari L."/>
            <person name="Cao Q."/>
            <person name="Sharma T."/>
            <person name="Shen D."/>
            <person name="Roswanjaya Y."/>
            <person name="Wardhani T."/>
            <person name="Kalhor M.S."/>
            <person name="Jansen J."/>
            <person name="Van den Hoogen J."/>
            <person name="Gungor B."/>
            <person name="Hartog M."/>
            <person name="Hontelez J."/>
            <person name="Verver J."/>
            <person name="Yang W.-C."/>
            <person name="Schijlen E."/>
            <person name="Repin R."/>
            <person name="Schilthuizen M."/>
            <person name="Schranz E."/>
            <person name="Heidstra R."/>
            <person name="Miyata K."/>
            <person name="Fedorova E."/>
            <person name="Kohlen W."/>
            <person name="Bisseling T."/>
            <person name="Smit S."/>
            <person name="Geurts R."/>
        </authorList>
    </citation>
    <scope>NUCLEOTIDE SEQUENCE [LARGE SCALE GENOMIC DNA]</scope>
    <source>
        <strain evidence="2">cv. WU1-14</strain>
    </source>
</reference>
<name>A0A2P5E0L7_PARAD</name>